<evidence type="ECO:0000313" key="2">
    <source>
        <dbReference type="Proteomes" id="UP000243081"/>
    </source>
</evidence>
<dbReference type="AlphaFoldDB" id="A0A179ISL9"/>
<accession>A0A179ISL9</accession>
<dbReference type="OMA" id="ECPNTSE"/>
<proteinExistence type="predicted"/>
<gene>
    <name evidence="1" type="ORF">LLEC1_02979</name>
</gene>
<reference evidence="1 2" key="1">
    <citation type="submission" date="2016-03" db="EMBL/GenBank/DDBJ databases">
        <title>Fine-scale spatial genetic structure of a fungal parasite of coffee scale insects.</title>
        <authorList>
            <person name="Jackson D."/>
            <person name="Zemenick K.A."/>
            <person name="Malloure B."/>
            <person name="Quandt C.A."/>
            <person name="James T.Y."/>
        </authorList>
    </citation>
    <scope>NUCLEOTIDE SEQUENCE [LARGE SCALE GENOMIC DNA]</scope>
    <source>
        <strain evidence="1 2">UM487</strain>
    </source>
</reference>
<evidence type="ECO:0000313" key="1">
    <source>
        <dbReference type="EMBL" id="OAR05677.1"/>
    </source>
</evidence>
<name>A0A179ISL9_CORDF</name>
<dbReference type="EMBL" id="LUKN01000165">
    <property type="protein sequence ID" value="OAR05677.1"/>
    <property type="molecule type" value="Genomic_DNA"/>
</dbReference>
<comment type="caution">
    <text evidence="1">The sequence shown here is derived from an EMBL/GenBank/DDBJ whole genome shotgun (WGS) entry which is preliminary data.</text>
</comment>
<dbReference type="Proteomes" id="UP000243081">
    <property type="component" value="Unassembled WGS sequence"/>
</dbReference>
<protein>
    <submittedName>
        <fullName evidence="1">Uncharacterized protein</fullName>
    </submittedName>
</protein>
<dbReference type="OrthoDB" id="4861994at2759"/>
<sequence length="101" mass="11235">MCQFIQVQEFCPCPAEDKCRRIDESVPTPYGPRHCVNQTALVTIVCKPRRFIMSHAAFAARECPNTSEGSKKGPAGDSCVFEPSDRMCQLCADFCCIPRCV</sequence>
<keyword evidence="2" id="KW-1185">Reference proteome</keyword>
<organism evidence="1 2">
    <name type="scientific">Cordyceps confragosa</name>
    <name type="common">Lecanicillium lecanii</name>
    <dbReference type="NCBI Taxonomy" id="2714763"/>
    <lineage>
        <taxon>Eukaryota</taxon>
        <taxon>Fungi</taxon>
        <taxon>Dikarya</taxon>
        <taxon>Ascomycota</taxon>
        <taxon>Pezizomycotina</taxon>
        <taxon>Sordariomycetes</taxon>
        <taxon>Hypocreomycetidae</taxon>
        <taxon>Hypocreales</taxon>
        <taxon>Cordycipitaceae</taxon>
        <taxon>Akanthomyces</taxon>
    </lineage>
</organism>